<dbReference type="PANTHER" id="PTHR10954:SF18">
    <property type="entry name" value="RIBONUCLEASE HII"/>
    <property type="match status" value="1"/>
</dbReference>
<dbReference type="PROSITE" id="PS51975">
    <property type="entry name" value="RNASE_H_2"/>
    <property type="match status" value="1"/>
</dbReference>
<evidence type="ECO:0000256" key="6">
    <source>
        <dbReference type="ARBA" id="ARBA00012180"/>
    </source>
</evidence>
<evidence type="ECO:0000256" key="10">
    <source>
        <dbReference type="ARBA" id="ARBA00022723"/>
    </source>
</evidence>
<dbReference type="GO" id="GO:0032299">
    <property type="term" value="C:ribonuclease H2 complex"/>
    <property type="evidence" value="ECO:0007669"/>
    <property type="project" value="TreeGrafter"/>
</dbReference>
<evidence type="ECO:0000313" key="19">
    <source>
        <dbReference type="Proteomes" id="UP000199512"/>
    </source>
</evidence>
<dbReference type="InterPro" id="IPR022898">
    <property type="entry name" value="RNase_HII"/>
</dbReference>
<dbReference type="GO" id="GO:0003723">
    <property type="term" value="F:RNA binding"/>
    <property type="evidence" value="ECO:0007669"/>
    <property type="project" value="UniProtKB-UniRule"/>
</dbReference>
<dbReference type="GO" id="GO:0004523">
    <property type="term" value="F:RNA-DNA hybrid ribonuclease activity"/>
    <property type="evidence" value="ECO:0007669"/>
    <property type="project" value="UniProtKB-UniRule"/>
</dbReference>
<dbReference type="EMBL" id="FODF01000001">
    <property type="protein sequence ID" value="SEN18753.1"/>
    <property type="molecule type" value="Genomic_DNA"/>
</dbReference>
<dbReference type="InterPro" id="IPR001352">
    <property type="entry name" value="RNase_HII/HIII"/>
</dbReference>
<dbReference type="GO" id="GO:0005737">
    <property type="term" value="C:cytoplasm"/>
    <property type="evidence" value="ECO:0007669"/>
    <property type="project" value="UniProtKB-SubCell"/>
</dbReference>
<evidence type="ECO:0000256" key="7">
    <source>
        <dbReference type="ARBA" id="ARBA00019179"/>
    </source>
</evidence>
<dbReference type="Gene3D" id="3.30.420.10">
    <property type="entry name" value="Ribonuclease H-like superfamily/Ribonuclease H"/>
    <property type="match status" value="1"/>
</dbReference>
<dbReference type="RefSeq" id="WP_091973144.1">
    <property type="nucleotide sequence ID" value="NZ_CAUWDX010000015.1"/>
</dbReference>
<dbReference type="Pfam" id="PF01351">
    <property type="entry name" value="RNase_HII"/>
    <property type="match status" value="1"/>
</dbReference>
<evidence type="ECO:0000313" key="18">
    <source>
        <dbReference type="EMBL" id="SEN18753.1"/>
    </source>
</evidence>
<evidence type="ECO:0000259" key="17">
    <source>
        <dbReference type="PROSITE" id="PS51975"/>
    </source>
</evidence>
<dbReference type="GO" id="GO:0006298">
    <property type="term" value="P:mismatch repair"/>
    <property type="evidence" value="ECO:0007669"/>
    <property type="project" value="TreeGrafter"/>
</dbReference>
<dbReference type="Proteomes" id="UP000199512">
    <property type="component" value="Unassembled WGS sequence"/>
</dbReference>
<comment type="similarity">
    <text evidence="5 14 16">Belongs to the RNase HII family.</text>
</comment>
<dbReference type="PANTHER" id="PTHR10954">
    <property type="entry name" value="RIBONUCLEASE H2 SUBUNIT A"/>
    <property type="match status" value="1"/>
</dbReference>
<evidence type="ECO:0000256" key="14">
    <source>
        <dbReference type="HAMAP-Rule" id="MF_00052"/>
    </source>
</evidence>
<evidence type="ECO:0000256" key="5">
    <source>
        <dbReference type="ARBA" id="ARBA00007383"/>
    </source>
</evidence>
<keyword evidence="9 14" id="KW-0540">Nuclease</keyword>
<evidence type="ECO:0000256" key="3">
    <source>
        <dbReference type="ARBA" id="ARBA00004065"/>
    </source>
</evidence>
<name>A0A1H8EH12_9FIRM</name>
<feature type="binding site" evidence="14 15">
    <location>
        <position position="180"/>
    </location>
    <ligand>
        <name>a divalent metal cation</name>
        <dbReference type="ChEBI" id="CHEBI:60240"/>
    </ligand>
</feature>
<dbReference type="NCBIfam" id="NF000594">
    <property type="entry name" value="PRK00015.1-1"/>
    <property type="match status" value="1"/>
</dbReference>
<sequence>MLKDYAIEDVSKMKIKDIKEISDQITEDEHLEFLRIFQSDSRKSVQNICTRVEKKIQKLILEDERLERINSYEESAYNEGYMYIGGVDEAGRGPLAGPVVAAVVVFDRNTKIRWINDSKKLSEAKRNELYKIIIENAKDYGIGIADNKEIDNLNILNATYLAMKRAVANLKQRPDCLLNDAVTIPGLAMKQIPIVKGDAKSISIAAASILAKVTRDTMMYEYDEKYPGYGFASNKGYGTSEHYSGIEANGITDIHRHSFLKNIKY</sequence>
<evidence type="ECO:0000256" key="13">
    <source>
        <dbReference type="ARBA" id="ARBA00023211"/>
    </source>
</evidence>
<comment type="subcellular location">
    <subcellularLocation>
        <location evidence="4 14">Cytoplasm</location>
    </subcellularLocation>
</comment>
<accession>A0A1H8EH12</accession>
<dbReference type="EC" id="3.1.26.4" evidence="6 14"/>
<dbReference type="GO" id="GO:0030145">
    <property type="term" value="F:manganese ion binding"/>
    <property type="evidence" value="ECO:0007669"/>
    <property type="project" value="UniProtKB-UniRule"/>
</dbReference>
<dbReference type="OrthoDB" id="9803420at2"/>
<comment type="catalytic activity">
    <reaction evidence="1 14 15 16">
        <text>Endonucleolytic cleavage to 5'-phosphomonoester.</text>
        <dbReference type="EC" id="3.1.26.4"/>
    </reaction>
</comment>
<dbReference type="AlphaFoldDB" id="A0A1H8EH12"/>
<evidence type="ECO:0000256" key="8">
    <source>
        <dbReference type="ARBA" id="ARBA00022490"/>
    </source>
</evidence>
<protein>
    <recommendedName>
        <fullName evidence="7 14">Ribonuclease HII</fullName>
        <shortName evidence="14">RNase HII</shortName>
        <ecNumber evidence="6 14">3.1.26.4</ecNumber>
    </recommendedName>
</protein>
<proteinExistence type="inferred from homology"/>
<reference evidence="18 19" key="1">
    <citation type="submission" date="2016-10" db="EMBL/GenBank/DDBJ databases">
        <authorList>
            <person name="de Groot N.N."/>
        </authorList>
    </citation>
    <scope>NUCLEOTIDE SEQUENCE [LARGE SCALE GENOMIC DNA]</scope>
    <source>
        <strain evidence="18 19">Calf135</strain>
    </source>
</reference>
<dbReference type="NCBIfam" id="NF000595">
    <property type="entry name" value="PRK00015.1-3"/>
    <property type="match status" value="1"/>
</dbReference>
<dbReference type="SUPFAM" id="SSF53098">
    <property type="entry name" value="Ribonuclease H-like"/>
    <property type="match status" value="1"/>
</dbReference>
<comment type="cofactor">
    <cofactor evidence="14 15">
        <name>Mn(2+)</name>
        <dbReference type="ChEBI" id="CHEBI:29035"/>
    </cofactor>
    <cofactor evidence="14 15">
        <name>Mg(2+)</name>
        <dbReference type="ChEBI" id="CHEBI:18420"/>
    </cofactor>
    <text evidence="14 15">Manganese or magnesium. Binds 1 divalent metal ion per monomer in the absence of substrate. May bind a second metal ion after substrate binding.</text>
</comment>
<feature type="binding site" evidence="14 15">
    <location>
        <position position="88"/>
    </location>
    <ligand>
        <name>a divalent metal cation</name>
        <dbReference type="ChEBI" id="CHEBI:60240"/>
    </ligand>
</feature>
<evidence type="ECO:0000256" key="11">
    <source>
        <dbReference type="ARBA" id="ARBA00022759"/>
    </source>
</evidence>
<dbReference type="GO" id="GO:0043137">
    <property type="term" value="P:DNA replication, removal of RNA primer"/>
    <property type="evidence" value="ECO:0007669"/>
    <property type="project" value="TreeGrafter"/>
</dbReference>
<feature type="binding site" evidence="14 15">
    <location>
        <position position="89"/>
    </location>
    <ligand>
        <name>a divalent metal cation</name>
        <dbReference type="ChEBI" id="CHEBI:60240"/>
    </ligand>
</feature>
<evidence type="ECO:0000256" key="15">
    <source>
        <dbReference type="PROSITE-ProRule" id="PRU01319"/>
    </source>
</evidence>
<feature type="domain" description="RNase H type-2" evidence="17">
    <location>
        <begin position="82"/>
        <end position="265"/>
    </location>
</feature>
<dbReference type="CDD" id="cd07182">
    <property type="entry name" value="RNase_HII_bacteria_HII_like"/>
    <property type="match status" value="1"/>
</dbReference>
<comment type="cofactor">
    <cofactor evidence="2">
        <name>Mg(2+)</name>
        <dbReference type="ChEBI" id="CHEBI:18420"/>
    </cofactor>
</comment>
<keyword evidence="19" id="KW-1185">Reference proteome</keyword>
<evidence type="ECO:0000256" key="9">
    <source>
        <dbReference type="ARBA" id="ARBA00022722"/>
    </source>
</evidence>
<dbReference type="STRING" id="215200.SAMN05216454_101118"/>
<dbReference type="HAMAP" id="MF_00052_B">
    <property type="entry name" value="RNase_HII_B"/>
    <property type="match status" value="1"/>
</dbReference>
<evidence type="ECO:0000256" key="16">
    <source>
        <dbReference type="RuleBase" id="RU003515"/>
    </source>
</evidence>
<evidence type="ECO:0000256" key="4">
    <source>
        <dbReference type="ARBA" id="ARBA00004496"/>
    </source>
</evidence>
<evidence type="ECO:0000256" key="12">
    <source>
        <dbReference type="ARBA" id="ARBA00022801"/>
    </source>
</evidence>
<evidence type="ECO:0000256" key="1">
    <source>
        <dbReference type="ARBA" id="ARBA00000077"/>
    </source>
</evidence>
<keyword evidence="13 14" id="KW-0464">Manganese</keyword>
<dbReference type="InterPro" id="IPR024567">
    <property type="entry name" value="RNase_HII/HIII_dom"/>
</dbReference>
<comment type="function">
    <text evidence="3 14 16">Endonuclease that specifically degrades the RNA of RNA-DNA hybrids.</text>
</comment>
<evidence type="ECO:0000256" key="2">
    <source>
        <dbReference type="ARBA" id="ARBA00001946"/>
    </source>
</evidence>
<dbReference type="InterPro" id="IPR036397">
    <property type="entry name" value="RNaseH_sf"/>
</dbReference>
<keyword evidence="11 14" id="KW-0255">Endonuclease</keyword>
<gene>
    <name evidence="14" type="primary">rnhB</name>
    <name evidence="18" type="ORF">SAMN05216454_101118</name>
</gene>
<keyword evidence="10 14" id="KW-0479">Metal-binding</keyword>
<dbReference type="FunFam" id="3.30.420.10:FF:000006">
    <property type="entry name" value="Ribonuclease HII"/>
    <property type="match status" value="1"/>
</dbReference>
<keyword evidence="8 14" id="KW-0963">Cytoplasm</keyword>
<dbReference type="InterPro" id="IPR012337">
    <property type="entry name" value="RNaseH-like_sf"/>
</dbReference>
<keyword evidence="12 14" id="KW-0378">Hydrolase</keyword>
<organism evidence="18 19">
    <name type="scientific">Peptostreptococcus russellii</name>
    <dbReference type="NCBI Taxonomy" id="215200"/>
    <lineage>
        <taxon>Bacteria</taxon>
        <taxon>Bacillati</taxon>
        <taxon>Bacillota</taxon>
        <taxon>Clostridia</taxon>
        <taxon>Peptostreptococcales</taxon>
        <taxon>Peptostreptococcaceae</taxon>
        <taxon>Peptostreptococcus</taxon>
    </lineage>
</organism>